<accession>X0ZK54</accession>
<comment type="caution">
    <text evidence="1">The sequence shown here is derived from an EMBL/GenBank/DDBJ whole genome shotgun (WGS) entry which is preliminary data.</text>
</comment>
<evidence type="ECO:0000313" key="1">
    <source>
        <dbReference type="EMBL" id="GAG48686.1"/>
    </source>
</evidence>
<protein>
    <submittedName>
        <fullName evidence="1">Uncharacterized protein</fullName>
    </submittedName>
</protein>
<feature type="non-terminal residue" evidence="1">
    <location>
        <position position="1"/>
    </location>
</feature>
<gene>
    <name evidence="1" type="ORF">S01H1_78852</name>
</gene>
<sequence length="86" mass="9496">TEYSLNLLESIGADFYASLGYNGGQWLAEGVDPGFSDLNLGITLPFKIGNFHIFPFANCTIILLDAIGEENHFWYGISVSYKQGKD</sequence>
<dbReference type="AlphaFoldDB" id="X0ZK54"/>
<reference evidence="1" key="1">
    <citation type="journal article" date="2014" name="Front. Microbiol.">
        <title>High frequency of phylogenetically diverse reductive dehalogenase-homologous genes in deep subseafloor sedimentary metagenomes.</title>
        <authorList>
            <person name="Kawai M."/>
            <person name="Futagami T."/>
            <person name="Toyoda A."/>
            <person name="Takaki Y."/>
            <person name="Nishi S."/>
            <person name="Hori S."/>
            <person name="Arai W."/>
            <person name="Tsubouchi T."/>
            <person name="Morono Y."/>
            <person name="Uchiyama I."/>
            <person name="Ito T."/>
            <person name="Fujiyama A."/>
            <person name="Inagaki F."/>
            <person name="Takami H."/>
        </authorList>
    </citation>
    <scope>NUCLEOTIDE SEQUENCE</scope>
    <source>
        <strain evidence="1">Expedition CK06-06</strain>
    </source>
</reference>
<organism evidence="1">
    <name type="scientific">marine sediment metagenome</name>
    <dbReference type="NCBI Taxonomy" id="412755"/>
    <lineage>
        <taxon>unclassified sequences</taxon>
        <taxon>metagenomes</taxon>
        <taxon>ecological metagenomes</taxon>
    </lineage>
</organism>
<name>X0ZK54_9ZZZZ</name>
<dbReference type="EMBL" id="BARS01053099">
    <property type="protein sequence ID" value="GAG48686.1"/>
    <property type="molecule type" value="Genomic_DNA"/>
</dbReference>
<proteinExistence type="predicted"/>